<comment type="caution">
    <text evidence="1">The sequence shown here is derived from an EMBL/GenBank/DDBJ whole genome shotgun (WGS) entry which is preliminary data.</text>
</comment>
<evidence type="ECO:0000313" key="1">
    <source>
        <dbReference type="EMBL" id="KAG8171869.1"/>
    </source>
</evidence>
<accession>A0AAV6TJT3</accession>
<dbReference type="EMBL" id="JAFNEN010003449">
    <property type="protein sequence ID" value="KAG8171869.1"/>
    <property type="molecule type" value="Genomic_DNA"/>
</dbReference>
<keyword evidence="2" id="KW-1185">Reference proteome</keyword>
<name>A0AAV6TJT3_9ARAC</name>
<dbReference type="Proteomes" id="UP000827092">
    <property type="component" value="Unassembled WGS sequence"/>
</dbReference>
<evidence type="ECO:0000313" key="2">
    <source>
        <dbReference type="Proteomes" id="UP000827092"/>
    </source>
</evidence>
<reference evidence="1 2" key="1">
    <citation type="journal article" date="2022" name="Nat. Ecol. Evol.">
        <title>A masculinizing supergene underlies an exaggerated male reproductive morph in a spider.</title>
        <authorList>
            <person name="Hendrickx F."/>
            <person name="De Corte Z."/>
            <person name="Sonet G."/>
            <person name="Van Belleghem S.M."/>
            <person name="Kostlbacher S."/>
            <person name="Vangestel C."/>
        </authorList>
    </citation>
    <scope>NUCLEOTIDE SEQUENCE [LARGE SCALE GENOMIC DNA]</scope>
    <source>
        <strain evidence="1">W744_W776</strain>
    </source>
</reference>
<organism evidence="1 2">
    <name type="scientific">Oedothorax gibbosus</name>
    <dbReference type="NCBI Taxonomy" id="931172"/>
    <lineage>
        <taxon>Eukaryota</taxon>
        <taxon>Metazoa</taxon>
        <taxon>Ecdysozoa</taxon>
        <taxon>Arthropoda</taxon>
        <taxon>Chelicerata</taxon>
        <taxon>Arachnida</taxon>
        <taxon>Araneae</taxon>
        <taxon>Araneomorphae</taxon>
        <taxon>Entelegynae</taxon>
        <taxon>Araneoidea</taxon>
        <taxon>Linyphiidae</taxon>
        <taxon>Erigoninae</taxon>
        <taxon>Oedothorax</taxon>
    </lineage>
</organism>
<dbReference type="AlphaFoldDB" id="A0AAV6TJT3"/>
<gene>
    <name evidence="1" type="ORF">JTE90_024231</name>
</gene>
<proteinExistence type="predicted"/>
<protein>
    <submittedName>
        <fullName evidence="1">Uncharacterized protein</fullName>
    </submittedName>
</protein>
<sequence length="94" mass="10384">MLQRFSVVLAERGRCIPCGRRICERHHHGIEAGGSCKVYGRTQQDIAQAQGYIGHMNDYAVSSVHDINSPDSVRGKDCDGFVLWLPRVRPSGGC</sequence>